<organism evidence="1 2">
    <name type="scientific">Caerostris darwini</name>
    <dbReference type="NCBI Taxonomy" id="1538125"/>
    <lineage>
        <taxon>Eukaryota</taxon>
        <taxon>Metazoa</taxon>
        <taxon>Ecdysozoa</taxon>
        <taxon>Arthropoda</taxon>
        <taxon>Chelicerata</taxon>
        <taxon>Arachnida</taxon>
        <taxon>Araneae</taxon>
        <taxon>Araneomorphae</taxon>
        <taxon>Entelegynae</taxon>
        <taxon>Araneoidea</taxon>
        <taxon>Araneidae</taxon>
        <taxon>Caerostris</taxon>
    </lineage>
</organism>
<evidence type="ECO:0000313" key="1">
    <source>
        <dbReference type="EMBL" id="GIY01615.1"/>
    </source>
</evidence>
<dbReference type="AlphaFoldDB" id="A0AAV4PXY7"/>
<name>A0AAV4PXY7_9ARAC</name>
<dbReference type="EMBL" id="BPLQ01003595">
    <property type="protein sequence ID" value="GIY01615.1"/>
    <property type="molecule type" value="Genomic_DNA"/>
</dbReference>
<dbReference type="Proteomes" id="UP001054837">
    <property type="component" value="Unassembled WGS sequence"/>
</dbReference>
<gene>
    <name evidence="1" type="ORF">CDAR_276221</name>
</gene>
<reference evidence="1 2" key="1">
    <citation type="submission" date="2021-06" db="EMBL/GenBank/DDBJ databases">
        <title>Caerostris darwini draft genome.</title>
        <authorList>
            <person name="Kono N."/>
            <person name="Arakawa K."/>
        </authorList>
    </citation>
    <scope>NUCLEOTIDE SEQUENCE [LARGE SCALE GENOMIC DNA]</scope>
</reference>
<comment type="caution">
    <text evidence="1">The sequence shown here is derived from an EMBL/GenBank/DDBJ whole genome shotgun (WGS) entry which is preliminary data.</text>
</comment>
<proteinExistence type="predicted"/>
<accession>A0AAV4PXY7</accession>
<sequence>MYPDKSPNKVAYFKYNHFACSHTWGSPNSDRSIIVNPSRTITGGGKGRKPEKGGRCWLVVTDRLRVDKTGGPFSSSSSFLCEDVTTPGDIAGVVDHTEVDCPAGHLLQQNAMSAPHQESKD</sequence>
<keyword evidence="2" id="KW-1185">Reference proteome</keyword>
<evidence type="ECO:0000313" key="2">
    <source>
        <dbReference type="Proteomes" id="UP001054837"/>
    </source>
</evidence>
<protein>
    <submittedName>
        <fullName evidence="1">Uncharacterized protein</fullName>
    </submittedName>
</protein>